<keyword evidence="2" id="KW-0472">Membrane</keyword>
<evidence type="ECO:0000256" key="2">
    <source>
        <dbReference type="SAM" id="Phobius"/>
    </source>
</evidence>
<feature type="transmembrane region" description="Helical" evidence="2">
    <location>
        <begin position="155"/>
        <end position="176"/>
    </location>
</feature>
<comment type="caution">
    <text evidence="3">The sequence shown here is derived from an EMBL/GenBank/DDBJ whole genome shotgun (WGS) entry which is preliminary data.</text>
</comment>
<feature type="compositionally biased region" description="Low complexity" evidence="1">
    <location>
        <begin position="1"/>
        <end position="12"/>
    </location>
</feature>
<dbReference type="Proteomes" id="UP000198211">
    <property type="component" value="Unassembled WGS sequence"/>
</dbReference>
<dbReference type="OrthoDB" id="100259at2759"/>
<feature type="region of interest" description="Disordered" evidence="1">
    <location>
        <begin position="1"/>
        <end position="30"/>
    </location>
</feature>
<dbReference type="AlphaFoldDB" id="A0A225VZU8"/>
<keyword evidence="2" id="KW-1133">Transmembrane helix</keyword>
<proteinExistence type="predicted"/>
<feature type="region of interest" description="Disordered" evidence="1">
    <location>
        <begin position="247"/>
        <end position="268"/>
    </location>
</feature>
<protein>
    <submittedName>
        <fullName evidence="3">Uncharacterized protein</fullName>
    </submittedName>
</protein>
<organism evidence="3 4">
    <name type="scientific">Phytophthora megakarya</name>
    <dbReference type="NCBI Taxonomy" id="4795"/>
    <lineage>
        <taxon>Eukaryota</taxon>
        <taxon>Sar</taxon>
        <taxon>Stramenopiles</taxon>
        <taxon>Oomycota</taxon>
        <taxon>Peronosporomycetes</taxon>
        <taxon>Peronosporales</taxon>
        <taxon>Peronosporaceae</taxon>
        <taxon>Phytophthora</taxon>
    </lineage>
</organism>
<feature type="compositionally biased region" description="Polar residues" evidence="1">
    <location>
        <begin position="21"/>
        <end position="30"/>
    </location>
</feature>
<keyword evidence="4" id="KW-1185">Reference proteome</keyword>
<evidence type="ECO:0000256" key="1">
    <source>
        <dbReference type="SAM" id="MobiDB-lite"/>
    </source>
</evidence>
<accession>A0A225VZU8</accession>
<sequence>MESRSISSSSSSLDTLDSAVPTPTNVSTSGDSCTWYAGEKCEKSRTCYDCLNVGVVRDSCAVGTIGQCVSTSKQSDGEIYYFAANATYCESSDKTCTTCRGQWLEECSGGETVTPSVCLGENGCVCLAACERQLRDALVIQDQCPAYERAKVGSILLVIAMGVGSFIVFSMITYFLRKFLKCTVPWLELHPSDTSTMRRPPRSPRGPQLNLSGWKSMREKLIETEHGNGTPKAGPAGVMRIKLATTEGTSVIGEEGEGNRPTSPSIVS</sequence>
<evidence type="ECO:0000313" key="3">
    <source>
        <dbReference type="EMBL" id="OWZ10862.1"/>
    </source>
</evidence>
<keyword evidence="2" id="KW-0812">Transmembrane</keyword>
<reference evidence="4" key="1">
    <citation type="submission" date="2017-03" db="EMBL/GenBank/DDBJ databases">
        <title>Phytopthora megakarya and P. palmivora, two closely related causual agents of cacao black pod achieved similar genome size and gene model numbers by different mechanisms.</title>
        <authorList>
            <person name="Ali S."/>
            <person name="Shao J."/>
            <person name="Larry D.J."/>
            <person name="Kronmiller B."/>
            <person name="Shen D."/>
            <person name="Strem M.D."/>
            <person name="Melnick R.L."/>
            <person name="Guiltinan M.J."/>
            <person name="Tyler B.M."/>
            <person name="Meinhardt L.W."/>
            <person name="Bailey B.A."/>
        </authorList>
    </citation>
    <scope>NUCLEOTIDE SEQUENCE [LARGE SCALE GENOMIC DNA]</scope>
    <source>
        <strain evidence="4">zdho120</strain>
    </source>
</reference>
<dbReference type="EMBL" id="NBNE01002302">
    <property type="protein sequence ID" value="OWZ10862.1"/>
    <property type="molecule type" value="Genomic_DNA"/>
</dbReference>
<evidence type="ECO:0000313" key="4">
    <source>
        <dbReference type="Proteomes" id="UP000198211"/>
    </source>
</evidence>
<gene>
    <name evidence="3" type="ORF">PHMEG_00016202</name>
</gene>
<name>A0A225VZU8_9STRA</name>